<dbReference type="EMBL" id="CAUYUJ010017283">
    <property type="protein sequence ID" value="CAK0873462.1"/>
    <property type="molecule type" value="Genomic_DNA"/>
</dbReference>
<feature type="compositionally biased region" description="Polar residues" evidence="1">
    <location>
        <begin position="1"/>
        <end position="19"/>
    </location>
</feature>
<feature type="region of interest" description="Disordered" evidence="1">
    <location>
        <begin position="1"/>
        <end position="20"/>
    </location>
</feature>
<name>A0ABN9VKP8_9DINO</name>
<evidence type="ECO:0000313" key="2">
    <source>
        <dbReference type="EMBL" id="CAK0873462.1"/>
    </source>
</evidence>
<comment type="caution">
    <text evidence="2">The sequence shown here is derived from an EMBL/GenBank/DDBJ whole genome shotgun (WGS) entry which is preliminary data.</text>
</comment>
<gene>
    <name evidence="2" type="ORF">PCOR1329_LOCUS58670</name>
</gene>
<sequence length="104" mass="11381">MPTGTSRHTKVETVTSMGSQKHVGHLQALADHAVHLQVVDDDGAHLQVLEHFEVLDHHRDLNRTQVHDRVRVLHGKHLGAPADDIGIDLHREQGDVGPSASHPG</sequence>
<proteinExistence type="predicted"/>
<evidence type="ECO:0000313" key="3">
    <source>
        <dbReference type="Proteomes" id="UP001189429"/>
    </source>
</evidence>
<organism evidence="2 3">
    <name type="scientific">Prorocentrum cordatum</name>
    <dbReference type="NCBI Taxonomy" id="2364126"/>
    <lineage>
        <taxon>Eukaryota</taxon>
        <taxon>Sar</taxon>
        <taxon>Alveolata</taxon>
        <taxon>Dinophyceae</taxon>
        <taxon>Prorocentrales</taxon>
        <taxon>Prorocentraceae</taxon>
        <taxon>Prorocentrum</taxon>
    </lineage>
</organism>
<protein>
    <submittedName>
        <fullName evidence="2">Uncharacterized protein</fullName>
    </submittedName>
</protein>
<evidence type="ECO:0000256" key="1">
    <source>
        <dbReference type="SAM" id="MobiDB-lite"/>
    </source>
</evidence>
<reference evidence="2" key="1">
    <citation type="submission" date="2023-10" db="EMBL/GenBank/DDBJ databases">
        <authorList>
            <person name="Chen Y."/>
            <person name="Shah S."/>
            <person name="Dougan E. K."/>
            <person name="Thang M."/>
            <person name="Chan C."/>
        </authorList>
    </citation>
    <scope>NUCLEOTIDE SEQUENCE [LARGE SCALE GENOMIC DNA]</scope>
</reference>
<dbReference type="Proteomes" id="UP001189429">
    <property type="component" value="Unassembled WGS sequence"/>
</dbReference>
<accession>A0ABN9VKP8</accession>
<keyword evidence="3" id="KW-1185">Reference proteome</keyword>